<dbReference type="PROSITE" id="PS50025">
    <property type="entry name" value="LAM_G_DOMAIN"/>
    <property type="match status" value="4"/>
</dbReference>
<dbReference type="SUPFAM" id="SSF49899">
    <property type="entry name" value="Concanavalin A-like lectins/glucanases"/>
    <property type="match status" value="4"/>
</dbReference>
<dbReference type="Pfam" id="PF00054">
    <property type="entry name" value="Laminin_G_1"/>
    <property type="match status" value="1"/>
</dbReference>
<comment type="caution">
    <text evidence="1">Lacks conserved residue(s) required for the propagation of feature annotation.</text>
</comment>
<dbReference type="GO" id="GO:0016020">
    <property type="term" value="C:membrane"/>
    <property type="evidence" value="ECO:0007669"/>
    <property type="project" value="UniProtKB-SubCell"/>
</dbReference>
<dbReference type="WBParaSite" id="Minc3s05377g38131">
    <property type="protein sequence ID" value="Minc3s05377g38131"/>
    <property type="gene ID" value="Minc3s05377g38131"/>
</dbReference>
<keyword evidence="3" id="KW-1185">Reference proteome</keyword>
<feature type="domain" description="Laminin G" evidence="2">
    <location>
        <begin position="442"/>
        <end position="632"/>
    </location>
</feature>
<feature type="domain" description="Laminin G" evidence="2">
    <location>
        <begin position="1"/>
        <end position="168"/>
    </location>
</feature>
<name>A0A914NJX4_MELIC</name>
<evidence type="ECO:0000313" key="3">
    <source>
        <dbReference type="Proteomes" id="UP000887563"/>
    </source>
</evidence>
<dbReference type="InterPro" id="IPR050372">
    <property type="entry name" value="Neurexin-related_CASP"/>
</dbReference>
<protein>
    <submittedName>
        <fullName evidence="4">Laminin G domain-containing protein</fullName>
    </submittedName>
</protein>
<dbReference type="PANTHER" id="PTHR15036:SF49">
    <property type="entry name" value="AXOTACTIN"/>
    <property type="match status" value="1"/>
</dbReference>
<organism evidence="3 4">
    <name type="scientific">Meloidogyne incognita</name>
    <name type="common">Southern root-knot nematode worm</name>
    <name type="synonym">Oxyuris incognita</name>
    <dbReference type="NCBI Taxonomy" id="6306"/>
    <lineage>
        <taxon>Eukaryota</taxon>
        <taxon>Metazoa</taxon>
        <taxon>Ecdysozoa</taxon>
        <taxon>Nematoda</taxon>
        <taxon>Chromadorea</taxon>
        <taxon>Rhabditida</taxon>
        <taxon>Tylenchina</taxon>
        <taxon>Tylenchomorpha</taxon>
        <taxon>Tylenchoidea</taxon>
        <taxon>Meloidogynidae</taxon>
        <taxon>Meloidogyninae</taxon>
        <taxon>Meloidogyne</taxon>
        <taxon>Meloidogyne incognita group</taxon>
    </lineage>
</organism>
<evidence type="ECO:0000259" key="2">
    <source>
        <dbReference type="PROSITE" id="PS50025"/>
    </source>
</evidence>
<dbReference type="Pfam" id="PF02210">
    <property type="entry name" value="Laminin_G_2"/>
    <property type="match status" value="3"/>
</dbReference>
<dbReference type="PANTHER" id="PTHR15036">
    <property type="entry name" value="PIKACHURIN-LIKE PROTEIN"/>
    <property type="match status" value="1"/>
</dbReference>
<dbReference type="Proteomes" id="UP000887563">
    <property type="component" value="Unplaced"/>
</dbReference>
<dbReference type="SMART" id="SM00282">
    <property type="entry name" value="LamG"/>
    <property type="match status" value="4"/>
</dbReference>
<evidence type="ECO:0000313" key="4">
    <source>
        <dbReference type="WBParaSite" id="Minc3s05377g38131"/>
    </source>
</evidence>
<sequence length="887" mass="100742">MDSPDSLLLFTQVPATRTQSREYLAIELKQKKIHVKWDIGDGRREAAIIKRNIVYIPASSRYTWYHIEVKRIANTVQVSVVQRLSVGGDSSRDIDEPTQVVVGKPDVNSDVIFNVIPGQTRLSLGLRDKSLAEELGFSTNKFLGTVGELNVDGVNVALWVFSKTEGMCEGATGPPMKTATGHFFRDKSLAEELGFSTNKFLGTVGELNVDGVNVALWVFSKTEGMCEGATGPPMKTATGHFFRNGFAQIRFPVAERSSSMLAVQFSAYSPNGLLYFRGSPTSGEFIGLELHEGAISLKADFGPQAKIALQLNGTNYADGRAHKVRVIRRDGEVHLQADPEADHISIALDDSKALLDITESDHFVGGVPPDFPTAHFLQDHDLNFEGFFGCIHSVRPNQLSELDLDNPLRAQRKEAGCRYQEERLSTSERIIGFQILIQPSLSIFAQKSLNAILLYQSADLQKLEQQRRAKRRRRTMKEEEELKEISWRERRGVLTDPNDQSFLAFYLIDGRLTIHLGTDSEERVKRPVISSTQTYSDGLLHSVFLSRMGKEIQVRINDREVLATILDDERSIGGDRWNMLLGGVPSRLQSLIQDSELGTVESLAGCLSDFQLDYERLPIILEEHYGTILGSCSLEDGINEIIYDNKNPAKDEPLINIGEEEEEDKYSLQQQQLYRKKSKQSLEQLAPTTVGGLLNDNKNLGENIEKEEESLIKKQCSNEEINNNGLKEYRFGLSESSHSKINFNEKPYPSYTNFSISFEFRTEQKKGLLWVWASYRNYSRYFILHMDRGILKLVIKGHHQIKKLNYREKRFDDGKWHKLEIIKKGREIGLKVDDFKTEKLLDAPSPKVMRRRMYIGGVINKHRRMFNLPRNRLPPSFDRVQIKYWVV</sequence>
<dbReference type="InterPro" id="IPR013320">
    <property type="entry name" value="ConA-like_dom_sf"/>
</dbReference>
<dbReference type="AlphaFoldDB" id="A0A914NJX4"/>
<reference evidence="4" key="1">
    <citation type="submission" date="2022-11" db="UniProtKB">
        <authorList>
            <consortium name="WormBaseParasite"/>
        </authorList>
    </citation>
    <scope>IDENTIFICATION</scope>
</reference>
<feature type="disulfide bond" evidence="1">
    <location>
        <begin position="390"/>
        <end position="417"/>
    </location>
</feature>
<dbReference type="Gene3D" id="2.60.120.200">
    <property type="match status" value="4"/>
</dbReference>
<dbReference type="CDD" id="cd00110">
    <property type="entry name" value="LamG"/>
    <property type="match status" value="3"/>
</dbReference>
<dbReference type="InterPro" id="IPR001791">
    <property type="entry name" value="Laminin_G"/>
</dbReference>
<evidence type="ECO:0000256" key="1">
    <source>
        <dbReference type="PROSITE-ProRule" id="PRU00122"/>
    </source>
</evidence>
<accession>A0A914NJX4</accession>
<feature type="domain" description="Laminin G" evidence="2">
    <location>
        <begin position="238"/>
        <end position="417"/>
    </location>
</feature>
<feature type="domain" description="Laminin G" evidence="2">
    <location>
        <begin position="730"/>
        <end position="887"/>
    </location>
</feature>
<proteinExistence type="predicted"/>
<keyword evidence="1" id="KW-1015">Disulfide bond</keyword>